<reference evidence="2 3" key="1">
    <citation type="submission" date="2016-01" db="EMBL/GenBank/DDBJ databases">
        <title>Streptomyces amritsarensis strain MTCC 11845 genome sequencing and assembly.</title>
        <authorList>
            <person name="Sharma D."/>
            <person name="Nair G.R."/>
            <person name="Kaur G."/>
            <person name="Manhas R.K."/>
            <person name="Mayilraj S."/>
        </authorList>
    </citation>
    <scope>NUCLEOTIDE SEQUENCE [LARGE SCALE GENOMIC DNA]</scope>
    <source>
        <strain evidence="2 3">MTCC 11845</strain>
    </source>
</reference>
<dbReference type="Proteomes" id="UP000187151">
    <property type="component" value="Unassembled WGS sequence"/>
</dbReference>
<feature type="region of interest" description="Disordered" evidence="1">
    <location>
        <begin position="144"/>
        <end position="168"/>
    </location>
</feature>
<keyword evidence="3" id="KW-1185">Reference proteome</keyword>
<dbReference type="RefSeq" id="WP_076043689.1">
    <property type="nucleotide sequence ID" value="NZ_MQUR01000013.1"/>
</dbReference>
<dbReference type="EMBL" id="MQUR01000013">
    <property type="protein sequence ID" value="OLZ70223.1"/>
    <property type="molecule type" value="Genomic_DNA"/>
</dbReference>
<organism evidence="2 3">
    <name type="scientific">Streptomyces amritsarensis</name>
    <dbReference type="NCBI Taxonomy" id="681158"/>
    <lineage>
        <taxon>Bacteria</taxon>
        <taxon>Bacillati</taxon>
        <taxon>Actinomycetota</taxon>
        <taxon>Actinomycetes</taxon>
        <taxon>Kitasatosporales</taxon>
        <taxon>Streptomycetaceae</taxon>
        <taxon>Streptomyces</taxon>
    </lineage>
</organism>
<name>A0ABX3G9T9_9ACTN</name>
<proteinExistence type="predicted"/>
<gene>
    <name evidence="2" type="ORF">AVW11_08735</name>
</gene>
<accession>A0ABX3G9T9</accession>
<evidence type="ECO:0000313" key="2">
    <source>
        <dbReference type="EMBL" id="OLZ70223.1"/>
    </source>
</evidence>
<protein>
    <submittedName>
        <fullName evidence="2">Uncharacterized protein</fullName>
    </submittedName>
</protein>
<comment type="caution">
    <text evidence="2">The sequence shown here is derived from an EMBL/GenBank/DDBJ whole genome shotgun (WGS) entry which is preliminary data.</text>
</comment>
<evidence type="ECO:0000256" key="1">
    <source>
        <dbReference type="SAM" id="MobiDB-lite"/>
    </source>
</evidence>
<sequence>MAEDIDLLDRVTRFAGEFGVTGGYRTPTQAEKAIIVDGVSHLFDGNVDKARDRLAEVDYTLDTFTDAGGGRRFAEVSDAAGRPGSAHRGWGRVYVDLGAPPRWSVQVPHPVADQGTERLGARVLRGAPGGVMVMAGAHRTAGSAAGSGAAEAEGAGDVADGGDEGDPADMAHRTDSVFHAVVAELTRRGLPGIQLHGFADDSVPGSDSVVSTGAGSRAVPDAERLADKLAGQDVAVCRAWSAPCKLSGRTNEQGRLAARHGTRFLHVELSRTLRSGSRRMDETARAITYVTTGWSRDTR</sequence>
<feature type="compositionally biased region" description="Low complexity" evidence="1">
    <location>
        <begin position="144"/>
        <end position="158"/>
    </location>
</feature>
<evidence type="ECO:0000313" key="3">
    <source>
        <dbReference type="Proteomes" id="UP000187151"/>
    </source>
</evidence>